<organism evidence="2 3">
    <name type="scientific">Ensifer canadensis</name>
    <dbReference type="NCBI Taxonomy" id="555315"/>
    <lineage>
        <taxon>Bacteria</taxon>
        <taxon>Pseudomonadati</taxon>
        <taxon>Pseudomonadota</taxon>
        <taxon>Alphaproteobacteria</taxon>
        <taxon>Hyphomicrobiales</taxon>
        <taxon>Rhizobiaceae</taxon>
        <taxon>Sinorhizobium/Ensifer group</taxon>
        <taxon>Ensifer</taxon>
    </lineage>
</organism>
<dbReference type="AlphaFoldDB" id="A0AAW4FY88"/>
<feature type="region of interest" description="Disordered" evidence="1">
    <location>
        <begin position="71"/>
        <end position="103"/>
    </location>
</feature>
<dbReference type="EMBL" id="WXFA01000079">
    <property type="protein sequence ID" value="MBM3096225.1"/>
    <property type="molecule type" value="Genomic_DNA"/>
</dbReference>
<dbReference type="Gene3D" id="3.90.280.10">
    <property type="entry name" value="PEBP-like"/>
    <property type="match status" value="1"/>
</dbReference>
<sequence length="154" mass="16705">MTMTLISPAFADGELIPETYTRMGENLMPALKWTGAPEGVKSFALIVEDPDAPRGVFRHCGVFNIPRDWSELPQSSDTAPGGGPSFCRNDFGNSRYDGPEPPKGHGPHRYRFCLAALEVPSLAVPAVAGIEAMWNMAQKHILSQATLTGTYEQA</sequence>
<dbReference type="PANTHER" id="PTHR30289">
    <property type="entry name" value="UNCHARACTERIZED PROTEIN YBCL-RELATED"/>
    <property type="match status" value="1"/>
</dbReference>
<keyword evidence="2" id="KW-0649">Protein kinase inhibitor</keyword>
<evidence type="ECO:0000313" key="3">
    <source>
        <dbReference type="Proteomes" id="UP000744980"/>
    </source>
</evidence>
<dbReference type="Proteomes" id="UP000744980">
    <property type="component" value="Unassembled WGS sequence"/>
</dbReference>
<dbReference type="InterPro" id="IPR036610">
    <property type="entry name" value="PEBP-like_sf"/>
</dbReference>
<name>A0AAW4FY88_9HYPH</name>
<dbReference type="CDD" id="cd00865">
    <property type="entry name" value="PEBP_bact_arch"/>
    <property type="match status" value="1"/>
</dbReference>
<protein>
    <submittedName>
        <fullName evidence="2">YbhB/YbcL family Raf kinase inhibitor-like protein</fullName>
    </submittedName>
</protein>
<dbReference type="RefSeq" id="WP_203530120.1">
    <property type="nucleotide sequence ID" value="NZ_CP083373.1"/>
</dbReference>
<evidence type="ECO:0000313" key="2">
    <source>
        <dbReference type="EMBL" id="MBM3096225.1"/>
    </source>
</evidence>
<dbReference type="InterPro" id="IPR005247">
    <property type="entry name" value="YbhB_YbcL/LppC-like"/>
</dbReference>
<proteinExistence type="predicted"/>
<gene>
    <name evidence="2" type="ORF">GFB56_36855</name>
</gene>
<dbReference type="InterPro" id="IPR008914">
    <property type="entry name" value="PEBP"/>
</dbReference>
<keyword evidence="3" id="KW-1185">Reference proteome</keyword>
<accession>A0AAW4FY88</accession>
<comment type="caution">
    <text evidence="2">The sequence shown here is derived from an EMBL/GenBank/DDBJ whole genome shotgun (WGS) entry which is preliminary data.</text>
</comment>
<dbReference type="GO" id="GO:0004860">
    <property type="term" value="F:protein kinase inhibitor activity"/>
    <property type="evidence" value="ECO:0007669"/>
    <property type="project" value="UniProtKB-KW"/>
</dbReference>
<dbReference type="NCBIfam" id="TIGR00481">
    <property type="entry name" value="YbhB/YbcL family Raf kinase inhibitor-like protein"/>
    <property type="match status" value="1"/>
</dbReference>
<dbReference type="Pfam" id="PF01161">
    <property type="entry name" value="PBP"/>
    <property type="match status" value="1"/>
</dbReference>
<dbReference type="SUPFAM" id="SSF49777">
    <property type="entry name" value="PEBP-like"/>
    <property type="match status" value="1"/>
</dbReference>
<dbReference type="PANTHER" id="PTHR30289:SF1">
    <property type="entry name" value="PEBP (PHOSPHATIDYLETHANOLAMINE-BINDING PROTEIN) FAMILY PROTEIN"/>
    <property type="match status" value="1"/>
</dbReference>
<reference evidence="2 3" key="1">
    <citation type="submission" date="2020-01" db="EMBL/GenBank/DDBJ databases">
        <title>Draft genome assembly of Ensifer adhaerens T173.</title>
        <authorList>
            <person name="Craig J.E."/>
            <person name="Stinchcombe J.R."/>
        </authorList>
    </citation>
    <scope>NUCLEOTIDE SEQUENCE [LARGE SCALE GENOMIC DNA]</scope>
    <source>
        <strain evidence="2 3">T173</strain>
    </source>
</reference>
<evidence type="ECO:0000256" key="1">
    <source>
        <dbReference type="SAM" id="MobiDB-lite"/>
    </source>
</evidence>